<dbReference type="Pfam" id="PF00646">
    <property type="entry name" value="F-box"/>
    <property type="match status" value="1"/>
</dbReference>
<dbReference type="CDD" id="cd09917">
    <property type="entry name" value="F-box_SF"/>
    <property type="match status" value="1"/>
</dbReference>
<dbReference type="InterPro" id="IPR032675">
    <property type="entry name" value="LRR_dom_sf"/>
</dbReference>
<dbReference type="Proteomes" id="UP000238479">
    <property type="component" value="Chromosome 3"/>
</dbReference>
<dbReference type="InterPro" id="IPR050232">
    <property type="entry name" value="FBL13/AtMIF1-like"/>
</dbReference>
<protein>
    <submittedName>
        <fullName evidence="2">Putative F-box domain, leucine-rich repeat domain, L domain-containing protein</fullName>
    </submittedName>
</protein>
<dbReference type="Gramene" id="PRQ43983">
    <property type="protein sequence ID" value="PRQ43983"/>
    <property type="gene ID" value="RchiOBHm_Chr3g0474191"/>
</dbReference>
<evidence type="ECO:0000313" key="2">
    <source>
        <dbReference type="EMBL" id="PRQ43983.1"/>
    </source>
</evidence>
<dbReference type="Pfam" id="PF24758">
    <property type="entry name" value="LRR_At5g56370"/>
    <property type="match status" value="1"/>
</dbReference>
<dbReference type="InterPro" id="IPR036047">
    <property type="entry name" value="F-box-like_dom_sf"/>
</dbReference>
<dbReference type="InterPro" id="IPR001810">
    <property type="entry name" value="F-box_dom"/>
</dbReference>
<dbReference type="PROSITE" id="PS50181">
    <property type="entry name" value="FBOX"/>
    <property type="match status" value="1"/>
</dbReference>
<dbReference type="InterPro" id="IPR055411">
    <property type="entry name" value="LRR_FXL15/At3g58940/PEG3-like"/>
</dbReference>
<sequence>MANASCEAEGGGCLKDEIMVGRFVNLPDQVVHHIVSFLAITDLTRFGCVSKKCRELYLTSPSLKFDEFSLANTSSCYKRMNLLRSLDKFLIHRGENKIHQFCIRWVPPENFDHETPCFCGCNEKSGMMAWIHYAVRCKVEVLDLEISIFEKAMPLAFPFFILQCKSLRSVSLDMNCMIHTPSFTVFSSLKCLELKNVRILNESFFKWISNSCKCIEELDLDDVHGIRNINIESPSLKSFKFGSCNQTRFCHLKISGEKLISIFVYWSFYSSLNKSFSLSAPNLERFYWFGNLLDHSNLGETGLYKRGIIPPLFRNTCYLCMHIGSFVNDLVPWMVFLFRRMPNLCTLYIKSTPPLSDCNSHHTCGFYMEYWKQQNFGFILELNEVTIELSRGLNGIEIARYMLEHAQNLKKMVIVCLPQQSGFVKRMLDKSKMISNGTVVFKENRQERKLV</sequence>
<feature type="domain" description="F-box" evidence="1">
    <location>
        <begin position="20"/>
        <end position="68"/>
    </location>
</feature>
<keyword evidence="3" id="KW-1185">Reference proteome</keyword>
<dbReference type="PANTHER" id="PTHR31900:SF32">
    <property type="entry name" value="F-BOX_RNI_FBD-LIKE DOMAIN PROTEIN"/>
    <property type="match status" value="1"/>
</dbReference>
<dbReference type="EMBL" id="PDCK01000041">
    <property type="protein sequence ID" value="PRQ43983.1"/>
    <property type="molecule type" value="Genomic_DNA"/>
</dbReference>
<gene>
    <name evidence="2" type="ORF">RchiOBHm_Chr3g0474191</name>
</gene>
<evidence type="ECO:0000313" key="3">
    <source>
        <dbReference type="Proteomes" id="UP000238479"/>
    </source>
</evidence>
<dbReference type="PANTHER" id="PTHR31900">
    <property type="entry name" value="F-BOX/RNI SUPERFAMILY PROTEIN-RELATED"/>
    <property type="match status" value="1"/>
</dbReference>
<accession>A0A2P6RC20</accession>
<dbReference type="Gene3D" id="3.80.10.10">
    <property type="entry name" value="Ribonuclease Inhibitor"/>
    <property type="match status" value="1"/>
</dbReference>
<evidence type="ECO:0000259" key="1">
    <source>
        <dbReference type="PROSITE" id="PS50181"/>
    </source>
</evidence>
<comment type="caution">
    <text evidence="2">The sequence shown here is derived from an EMBL/GenBank/DDBJ whole genome shotgun (WGS) entry which is preliminary data.</text>
</comment>
<dbReference type="SUPFAM" id="SSF81383">
    <property type="entry name" value="F-box domain"/>
    <property type="match status" value="1"/>
</dbReference>
<dbReference type="AlphaFoldDB" id="A0A2P6RC20"/>
<name>A0A2P6RC20_ROSCH</name>
<dbReference type="SUPFAM" id="SSF52047">
    <property type="entry name" value="RNI-like"/>
    <property type="match status" value="1"/>
</dbReference>
<reference evidence="2 3" key="1">
    <citation type="journal article" date="2018" name="Nat. Genet.">
        <title>The Rosa genome provides new insights in the design of modern roses.</title>
        <authorList>
            <person name="Bendahmane M."/>
        </authorList>
    </citation>
    <scope>NUCLEOTIDE SEQUENCE [LARGE SCALE GENOMIC DNA]</scope>
    <source>
        <strain evidence="3">cv. Old Blush</strain>
    </source>
</reference>
<organism evidence="2 3">
    <name type="scientific">Rosa chinensis</name>
    <name type="common">China rose</name>
    <dbReference type="NCBI Taxonomy" id="74649"/>
    <lineage>
        <taxon>Eukaryota</taxon>
        <taxon>Viridiplantae</taxon>
        <taxon>Streptophyta</taxon>
        <taxon>Embryophyta</taxon>
        <taxon>Tracheophyta</taxon>
        <taxon>Spermatophyta</taxon>
        <taxon>Magnoliopsida</taxon>
        <taxon>eudicotyledons</taxon>
        <taxon>Gunneridae</taxon>
        <taxon>Pentapetalae</taxon>
        <taxon>rosids</taxon>
        <taxon>fabids</taxon>
        <taxon>Rosales</taxon>
        <taxon>Rosaceae</taxon>
        <taxon>Rosoideae</taxon>
        <taxon>Rosoideae incertae sedis</taxon>
        <taxon>Rosa</taxon>
    </lineage>
</organism>
<dbReference type="Gene3D" id="1.20.1280.50">
    <property type="match status" value="1"/>
</dbReference>
<proteinExistence type="predicted"/>